<reference evidence="1" key="1">
    <citation type="submission" date="2021-02" db="EMBL/GenBank/DDBJ databases">
        <authorList>
            <consortium name="DOE Joint Genome Institute"/>
            <person name="Ahrendt S."/>
            <person name="Looney B.P."/>
            <person name="Miyauchi S."/>
            <person name="Morin E."/>
            <person name="Drula E."/>
            <person name="Courty P.E."/>
            <person name="Chicoki N."/>
            <person name="Fauchery L."/>
            <person name="Kohler A."/>
            <person name="Kuo A."/>
            <person name="Labutti K."/>
            <person name="Pangilinan J."/>
            <person name="Lipzen A."/>
            <person name="Riley R."/>
            <person name="Andreopoulos W."/>
            <person name="He G."/>
            <person name="Johnson J."/>
            <person name="Barry K.W."/>
            <person name="Grigoriev I.V."/>
            <person name="Nagy L."/>
            <person name="Hibbett D."/>
            <person name="Henrissat B."/>
            <person name="Matheny P.B."/>
            <person name="Labbe J."/>
            <person name="Martin F."/>
        </authorList>
    </citation>
    <scope>NUCLEOTIDE SEQUENCE</scope>
    <source>
        <strain evidence="1">EC-137</strain>
    </source>
</reference>
<accession>A0ACB8QNW0</accession>
<evidence type="ECO:0000313" key="2">
    <source>
        <dbReference type="Proteomes" id="UP000814128"/>
    </source>
</evidence>
<organism evidence="1 2">
    <name type="scientific">Vararia minispora EC-137</name>
    <dbReference type="NCBI Taxonomy" id="1314806"/>
    <lineage>
        <taxon>Eukaryota</taxon>
        <taxon>Fungi</taxon>
        <taxon>Dikarya</taxon>
        <taxon>Basidiomycota</taxon>
        <taxon>Agaricomycotina</taxon>
        <taxon>Agaricomycetes</taxon>
        <taxon>Russulales</taxon>
        <taxon>Lachnocladiaceae</taxon>
        <taxon>Vararia</taxon>
    </lineage>
</organism>
<comment type="caution">
    <text evidence="1">The sequence shown here is derived from an EMBL/GenBank/DDBJ whole genome shotgun (WGS) entry which is preliminary data.</text>
</comment>
<keyword evidence="2" id="KW-1185">Reference proteome</keyword>
<dbReference type="Proteomes" id="UP000814128">
    <property type="component" value="Unassembled WGS sequence"/>
</dbReference>
<proteinExistence type="predicted"/>
<name>A0ACB8QNW0_9AGAM</name>
<dbReference type="EMBL" id="MU273517">
    <property type="protein sequence ID" value="KAI0033559.1"/>
    <property type="molecule type" value="Genomic_DNA"/>
</dbReference>
<gene>
    <name evidence="1" type="ORF">K488DRAFT_47525</name>
</gene>
<evidence type="ECO:0000313" key="1">
    <source>
        <dbReference type="EMBL" id="KAI0033559.1"/>
    </source>
</evidence>
<sequence length="94" mass="10251">MTAQPRPEITVLYFAAASSATGRTHECIELPKTPFPLRDLAGFLSSRYPNTTLRKVLERSQWSVDAEMVPEEEVNDLTLSGGEEIGIICPVSGG</sequence>
<reference evidence="1" key="2">
    <citation type="journal article" date="2022" name="New Phytol.">
        <title>Evolutionary transition to the ectomycorrhizal habit in the genomes of a hyperdiverse lineage of mushroom-forming fungi.</title>
        <authorList>
            <person name="Looney B."/>
            <person name="Miyauchi S."/>
            <person name="Morin E."/>
            <person name="Drula E."/>
            <person name="Courty P.E."/>
            <person name="Kohler A."/>
            <person name="Kuo A."/>
            <person name="LaButti K."/>
            <person name="Pangilinan J."/>
            <person name="Lipzen A."/>
            <person name="Riley R."/>
            <person name="Andreopoulos W."/>
            <person name="He G."/>
            <person name="Johnson J."/>
            <person name="Nolan M."/>
            <person name="Tritt A."/>
            <person name="Barry K.W."/>
            <person name="Grigoriev I.V."/>
            <person name="Nagy L.G."/>
            <person name="Hibbett D."/>
            <person name="Henrissat B."/>
            <person name="Matheny P.B."/>
            <person name="Labbe J."/>
            <person name="Martin F.M."/>
        </authorList>
    </citation>
    <scope>NUCLEOTIDE SEQUENCE</scope>
    <source>
        <strain evidence="1">EC-137</strain>
    </source>
</reference>
<protein>
    <submittedName>
        <fullName evidence="1">Uncharacterized protein</fullName>
    </submittedName>
</protein>